<dbReference type="GO" id="GO:0003887">
    <property type="term" value="F:DNA-directed DNA polymerase activity"/>
    <property type="evidence" value="ECO:0007669"/>
    <property type="project" value="UniProtKB-KW"/>
</dbReference>
<evidence type="ECO:0000256" key="28">
    <source>
        <dbReference type="ARBA" id="ARBA00049244"/>
    </source>
</evidence>
<comment type="catalytic activity">
    <reaction evidence="25">
        <text>2'-deoxyribonucleotide-(2'-deoxyribose 5'-phosphate)-2'-deoxyribonucleotide-DNA = a 3'-end 2'-deoxyribonucleotide-(2,3-dehydro-2,3-deoxyribose 5'-phosphate)-DNA + a 5'-end 5'-phospho-2'-deoxyribonucleoside-DNA + H(+)</text>
        <dbReference type="Rhea" id="RHEA:66592"/>
        <dbReference type="Rhea" id="RHEA-COMP:13180"/>
        <dbReference type="Rhea" id="RHEA-COMP:16897"/>
        <dbReference type="Rhea" id="RHEA-COMP:17067"/>
        <dbReference type="ChEBI" id="CHEBI:15378"/>
        <dbReference type="ChEBI" id="CHEBI:136412"/>
        <dbReference type="ChEBI" id="CHEBI:157695"/>
        <dbReference type="ChEBI" id="CHEBI:167181"/>
        <dbReference type="EC" id="4.2.99.18"/>
    </reaction>
</comment>
<dbReference type="SMART" id="SM00278">
    <property type="entry name" value="HhH1"/>
    <property type="match status" value="4"/>
</dbReference>
<dbReference type="InterPro" id="IPR029398">
    <property type="entry name" value="PolB_thumb"/>
</dbReference>
<dbReference type="PANTHER" id="PTHR11276:SF28">
    <property type="entry name" value="DNA POLYMERASE LAMBDA"/>
    <property type="match status" value="1"/>
</dbReference>
<feature type="domain" description="Helix-hairpin-helix DNA-binding motif class 1" evidence="29">
    <location>
        <begin position="979"/>
        <end position="998"/>
    </location>
</feature>
<dbReference type="InterPro" id="IPR010995">
    <property type="entry name" value="DNA_repair_Rad51/TF_NusA_a-hlx"/>
</dbReference>
<comment type="function">
    <text evidence="27">Repair polymerase that plays a key role in base-excision repair. During this process, the damaged base is excised by specific DNA glycosylases, the DNA backbone is nicked at the abasic site by an apurinic/apyrimidic (AP) endonuclease, and POLB removes 5'-deoxyribose-phosphate from the preincised AP site acting as a 5'-deoxyribose-phosphate lyase (5'-dRP lyase); through its DNA polymerase activity, it adds one nucleotide to the 3' end of the arising single-nucleotide gap. Conducts 'gap-filling' DNA synthesis in a stepwise distributive fashion rather than in a processive fashion as for other DNA polymerases. It is also able to cleave sugar-phosphate bonds 3' to an intact AP site, acting as an AP lyase.</text>
</comment>
<dbReference type="SMART" id="SM00532">
    <property type="entry name" value="LIGANc"/>
    <property type="match status" value="1"/>
</dbReference>
<dbReference type="SUPFAM" id="SSF47802">
    <property type="entry name" value="DNA polymerase beta, N-terminal domain-like"/>
    <property type="match status" value="1"/>
</dbReference>
<evidence type="ECO:0000256" key="18">
    <source>
        <dbReference type="ARBA" id="ARBA00023027"/>
    </source>
</evidence>
<dbReference type="GO" id="GO:0006260">
    <property type="term" value="P:DNA replication"/>
    <property type="evidence" value="ECO:0007669"/>
    <property type="project" value="UniProtKB-KW"/>
</dbReference>
<evidence type="ECO:0000256" key="22">
    <source>
        <dbReference type="ARBA" id="ARBA00034005"/>
    </source>
</evidence>
<evidence type="ECO:0000259" key="30">
    <source>
        <dbReference type="SMART" id="SM00483"/>
    </source>
</evidence>
<dbReference type="InterPro" id="IPR036420">
    <property type="entry name" value="BRCT_dom_sf"/>
</dbReference>
<dbReference type="Pfam" id="PF10391">
    <property type="entry name" value="DNA_pol_lambd_f"/>
    <property type="match status" value="1"/>
</dbReference>
<feature type="domain" description="Helix-hairpin-helix DNA-binding motif class 1" evidence="29">
    <location>
        <begin position="177"/>
        <end position="196"/>
    </location>
</feature>
<dbReference type="Gene3D" id="1.10.150.20">
    <property type="entry name" value="5' to 3' exonuclease, C-terminal subdomain"/>
    <property type="match status" value="1"/>
</dbReference>
<evidence type="ECO:0000256" key="10">
    <source>
        <dbReference type="ARBA" id="ARBA00022598"/>
    </source>
</evidence>
<keyword evidence="10" id="KW-0436">Ligase</keyword>
<reference evidence="32" key="1">
    <citation type="journal article" date="2020" name="Nature">
        <title>Giant virus diversity and host interactions through global metagenomics.</title>
        <authorList>
            <person name="Schulz F."/>
            <person name="Roux S."/>
            <person name="Paez-Espino D."/>
            <person name="Jungbluth S."/>
            <person name="Walsh D.A."/>
            <person name="Denef V.J."/>
            <person name="McMahon K.D."/>
            <person name="Konstantinidis K.T."/>
            <person name="Eloe-Fadrosh E.A."/>
            <person name="Kyrpides N.C."/>
            <person name="Woyke T."/>
        </authorList>
    </citation>
    <scope>NUCLEOTIDE SEQUENCE</scope>
    <source>
        <strain evidence="32">GVMAG-M-3300023184-86</strain>
    </source>
</reference>
<dbReference type="InterPro" id="IPR013839">
    <property type="entry name" value="DNAligase_adenylation"/>
</dbReference>
<dbReference type="InterPro" id="IPR012340">
    <property type="entry name" value="NA-bd_OB-fold"/>
</dbReference>
<comment type="subcellular location">
    <subcellularLocation>
        <location evidence="3">Cytoplasm</location>
    </subcellularLocation>
</comment>
<dbReference type="GO" id="GO:0000166">
    <property type="term" value="F:nucleotide binding"/>
    <property type="evidence" value="ECO:0007669"/>
    <property type="project" value="InterPro"/>
</dbReference>
<dbReference type="GO" id="GO:0140078">
    <property type="term" value="F:class I DNA-(apurinic or apyrimidinic site) endonuclease activity"/>
    <property type="evidence" value="ECO:0007669"/>
    <property type="project" value="UniProtKB-EC"/>
</dbReference>
<dbReference type="GO" id="GO:0005634">
    <property type="term" value="C:nucleus"/>
    <property type="evidence" value="ECO:0007669"/>
    <property type="project" value="TreeGrafter"/>
</dbReference>
<evidence type="ECO:0000256" key="5">
    <source>
        <dbReference type="ARBA" id="ARBA00012720"/>
    </source>
</evidence>
<dbReference type="InterPro" id="IPR002008">
    <property type="entry name" value="DNA_pol_X_beta-like"/>
</dbReference>
<dbReference type="GO" id="GO:0006303">
    <property type="term" value="P:double-strand break repair via nonhomologous end joining"/>
    <property type="evidence" value="ECO:0007669"/>
    <property type="project" value="TreeGrafter"/>
</dbReference>
<evidence type="ECO:0000256" key="12">
    <source>
        <dbReference type="ARBA" id="ARBA00022679"/>
    </source>
</evidence>
<dbReference type="InterPro" id="IPR018944">
    <property type="entry name" value="DNA_pol_lambd_fingers_domain"/>
</dbReference>
<dbReference type="Gene3D" id="1.10.150.110">
    <property type="entry name" value="DNA polymerase beta, N-terminal domain-like"/>
    <property type="match status" value="1"/>
</dbReference>
<evidence type="ECO:0000256" key="2">
    <source>
        <dbReference type="ARBA" id="ARBA00001946"/>
    </source>
</evidence>
<dbReference type="PRINTS" id="PR00869">
    <property type="entry name" value="DNAPOLX"/>
</dbReference>
<dbReference type="GO" id="GO:0003677">
    <property type="term" value="F:DNA binding"/>
    <property type="evidence" value="ECO:0007669"/>
    <property type="project" value="InterPro"/>
</dbReference>
<dbReference type="GO" id="GO:0003911">
    <property type="term" value="F:DNA ligase (NAD+) activity"/>
    <property type="evidence" value="ECO:0007669"/>
    <property type="project" value="UniProtKB-EC"/>
</dbReference>
<comment type="cofactor">
    <cofactor evidence="1">
        <name>Mn(2+)</name>
        <dbReference type="ChEBI" id="CHEBI:29035"/>
    </cofactor>
</comment>
<dbReference type="Pfam" id="PF01653">
    <property type="entry name" value="DNA_ligase_aden"/>
    <property type="match status" value="1"/>
</dbReference>
<evidence type="ECO:0000256" key="11">
    <source>
        <dbReference type="ARBA" id="ARBA00022634"/>
    </source>
</evidence>
<evidence type="ECO:0000259" key="31">
    <source>
        <dbReference type="SMART" id="SM00532"/>
    </source>
</evidence>
<feature type="domain" description="Helix-hairpin-helix DNA-binding motif class 1" evidence="29">
    <location>
        <begin position="909"/>
        <end position="928"/>
    </location>
</feature>
<evidence type="ECO:0000256" key="21">
    <source>
        <dbReference type="ARBA" id="ARBA00023239"/>
    </source>
</evidence>
<keyword evidence="11" id="KW-0237">DNA synthesis</keyword>
<evidence type="ECO:0000256" key="6">
    <source>
        <dbReference type="ARBA" id="ARBA00012722"/>
    </source>
</evidence>
<evidence type="ECO:0000256" key="27">
    <source>
        <dbReference type="ARBA" id="ARBA00045548"/>
    </source>
</evidence>
<evidence type="ECO:0000313" key="32">
    <source>
        <dbReference type="EMBL" id="QHT91960.1"/>
    </source>
</evidence>
<dbReference type="InterPro" id="IPR013840">
    <property type="entry name" value="DNAligase_N"/>
</dbReference>
<dbReference type="Pfam" id="PF14716">
    <property type="entry name" value="HHH_8"/>
    <property type="match status" value="1"/>
</dbReference>
<evidence type="ECO:0000256" key="26">
    <source>
        <dbReference type="ARBA" id="ARBA00044678"/>
    </source>
</evidence>
<evidence type="ECO:0000256" key="1">
    <source>
        <dbReference type="ARBA" id="ARBA00001936"/>
    </source>
</evidence>
<evidence type="ECO:0000256" key="8">
    <source>
        <dbReference type="ARBA" id="ARBA00020020"/>
    </source>
</evidence>
<evidence type="ECO:0000256" key="3">
    <source>
        <dbReference type="ARBA" id="ARBA00004496"/>
    </source>
</evidence>
<evidence type="ECO:0000256" key="19">
    <source>
        <dbReference type="ARBA" id="ARBA00023053"/>
    </source>
</evidence>
<dbReference type="SUPFAM" id="SSF56091">
    <property type="entry name" value="DNA ligase/mRNA capping enzyme, catalytic domain"/>
    <property type="match status" value="1"/>
</dbReference>
<accession>A0A6C0IH61</accession>
<dbReference type="PRINTS" id="PR00870">
    <property type="entry name" value="DNAPOLXBETA"/>
</dbReference>
<dbReference type="InterPro" id="IPR022312">
    <property type="entry name" value="DNA_pol_X"/>
</dbReference>
<dbReference type="Gene3D" id="3.30.460.10">
    <property type="entry name" value="Beta Polymerase, domain 2"/>
    <property type="match status" value="1"/>
</dbReference>
<name>A0A6C0IH61_9ZZZZ</name>
<dbReference type="EMBL" id="MN740172">
    <property type="protein sequence ID" value="QHT91960.1"/>
    <property type="molecule type" value="Genomic_DNA"/>
</dbReference>
<evidence type="ECO:0000259" key="29">
    <source>
        <dbReference type="SMART" id="SM00278"/>
    </source>
</evidence>
<dbReference type="InterPro" id="IPR028207">
    <property type="entry name" value="DNA_pol_B_palm_palm"/>
</dbReference>
<evidence type="ECO:0000256" key="23">
    <source>
        <dbReference type="ARBA" id="ARBA00035717"/>
    </source>
</evidence>
<keyword evidence="9" id="KW-0488">Methylation</keyword>
<comment type="cofactor">
    <cofactor evidence="2">
        <name>Mg(2+)</name>
        <dbReference type="ChEBI" id="CHEBI:18420"/>
    </cofactor>
</comment>
<keyword evidence="12" id="KW-0808">Transferase</keyword>
<feature type="domain" description="Helix-hairpin-helix DNA-binding motif class 1" evidence="29">
    <location>
        <begin position="140"/>
        <end position="159"/>
    </location>
</feature>
<dbReference type="Pfam" id="PF14791">
    <property type="entry name" value="DNA_pol_B_thumb"/>
    <property type="match status" value="1"/>
</dbReference>
<feature type="domain" description="DNA-directed DNA polymerase X" evidence="30">
    <location>
        <begin position="94"/>
        <end position="411"/>
    </location>
</feature>
<dbReference type="InterPro" id="IPR027421">
    <property type="entry name" value="DNA_pol_lamdba_lyase_dom_sf"/>
</dbReference>
<dbReference type="InterPro" id="IPR003583">
    <property type="entry name" value="Hlx-hairpin-Hlx_DNA-bd_motif"/>
</dbReference>
<keyword evidence="21" id="KW-0456">Lyase</keyword>
<evidence type="ECO:0000256" key="9">
    <source>
        <dbReference type="ARBA" id="ARBA00022481"/>
    </source>
</evidence>
<keyword evidence="20" id="KW-0234">DNA repair</keyword>
<dbReference type="PANTHER" id="PTHR11276">
    <property type="entry name" value="DNA POLYMERASE TYPE-X FAMILY MEMBER"/>
    <property type="match status" value="1"/>
</dbReference>
<evidence type="ECO:0000256" key="7">
    <source>
        <dbReference type="ARBA" id="ARBA00016513"/>
    </source>
</evidence>
<keyword evidence="18" id="KW-0520">NAD</keyword>
<evidence type="ECO:0000256" key="24">
    <source>
        <dbReference type="ARBA" id="ARBA00035726"/>
    </source>
</evidence>
<keyword evidence="19" id="KW-0915">Sodium</keyword>
<dbReference type="InterPro" id="IPR043519">
    <property type="entry name" value="NT_sf"/>
</dbReference>
<keyword evidence="14" id="KW-0235">DNA replication</keyword>
<evidence type="ECO:0000256" key="13">
    <source>
        <dbReference type="ARBA" id="ARBA00022695"/>
    </source>
</evidence>
<dbReference type="EC" id="4.2.99.18" evidence="5"/>
<dbReference type="InterPro" id="IPR001357">
    <property type="entry name" value="BRCT_dom"/>
</dbReference>
<evidence type="ECO:0000256" key="4">
    <source>
        <dbReference type="ARBA" id="ARBA00012417"/>
    </source>
</evidence>
<dbReference type="SUPFAM" id="SSF50249">
    <property type="entry name" value="Nucleic acid-binding proteins"/>
    <property type="match status" value="1"/>
</dbReference>
<dbReference type="SUPFAM" id="SSF47794">
    <property type="entry name" value="Rad51 N-terminal domain-like"/>
    <property type="match status" value="1"/>
</dbReference>
<comment type="catalytic activity">
    <reaction evidence="28">
        <text>DNA(n) + a 2'-deoxyribonucleoside 5'-triphosphate = DNA(n+1) + diphosphate</text>
        <dbReference type="Rhea" id="RHEA:22508"/>
        <dbReference type="Rhea" id="RHEA-COMP:17339"/>
        <dbReference type="Rhea" id="RHEA-COMP:17340"/>
        <dbReference type="ChEBI" id="CHEBI:33019"/>
        <dbReference type="ChEBI" id="CHEBI:61560"/>
        <dbReference type="ChEBI" id="CHEBI:173112"/>
        <dbReference type="EC" id="2.7.7.7"/>
    </reaction>
</comment>
<dbReference type="Pfam" id="PF00533">
    <property type="entry name" value="BRCT"/>
    <property type="match status" value="1"/>
</dbReference>
<keyword evidence="15" id="KW-0227">DNA damage</keyword>
<dbReference type="Gene3D" id="3.30.470.30">
    <property type="entry name" value="DNA ligase/mRNA capping enzyme"/>
    <property type="match status" value="1"/>
</dbReference>
<proteinExistence type="predicted"/>
<evidence type="ECO:0000256" key="17">
    <source>
        <dbReference type="ARBA" id="ARBA00022932"/>
    </source>
</evidence>
<dbReference type="Gene3D" id="3.40.50.10190">
    <property type="entry name" value="BRCT domain"/>
    <property type="match status" value="1"/>
</dbReference>
<dbReference type="CDD" id="cd00141">
    <property type="entry name" value="NT_POLXc"/>
    <property type="match status" value="1"/>
</dbReference>
<evidence type="ECO:0000256" key="25">
    <source>
        <dbReference type="ARBA" id="ARBA00044632"/>
    </source>
</evidence>
<dbReference type="Pfam" id="PF14792">
    <property type="entry name" value="DNA_pol_B_palm"/>
    <property type="match status" value="1"/>
</dbReference>
<keyword evidence="13" id="KW-0548">Nucleotidyltransferase</keyword>
<keyword evidence="17" id="KW-0239">DNA-directed DNA polymerase</keyword>
<evidence type="ECO:0000256" key="14">
    <source>
        <dbReference type="ARBA" id="ARBA00022705"/>
    </source>
</evidence>
<protein>
    <recommendedName>
        <fullName evidence="8">DNA polymerase beta</fullName>
        <ecNumber evidence="4">2.7.7.7</ecNumber>
        <ecNumber evidence="5">4.2.99.18</ecNumber>
        <ecNumber evidence="6">6.5.1.2</ecNumber>
    </recommendedName>
    <alternativeName>
        <fullName evidence="23">5'-deoxyribose-phosphate lyase</fullName>
    </alternativeName>
    <alternativeName>
        <fullName evidence="24">AP lyase</fullName>
    </alternativeName>
    <alternativeName>
        <fullName evidence="7">DNA polymerase lambda</fullName>
    </alternativeName>
</protein>
<dbReference type="SUPFAM" id="SSF81301">
    <property type="entry name" value="Nucleotidyltransferase"/>
    <property type="match status" value="1"/>
</dbReference>
<dbReference type="SUPFAM" id="SSF81585">
    <property type="entry name" value="PsbU/PolX domain-like"/>
    <property type="match status" value="1"/>
</dbReference>
<comment type="catalytic activity">
    <reaction evidence="26">
        <text>a 5'-end 2'-deoxyribose-2'-deoxyribonucleotide-DNA = (2E,4S)-4-hydroxypenten-2-al-5-phosphate + a 5'-end 5'-phospho-2'-deoxyribonucleoside-DNA + H(+)</text>
        <dbReference type="Rhea" id="RHEA:76255"/>
        <dbReference type="Rhea" id="RHEA-COMP:13180"/>
        <dbReference type="Rhea" id="RHEA-COMP:18657"/>
        <dbReference type="ChEBI" id="CHEBI:15378"/>
        <dbReference type="ChEBI" id="CHEBI:136412"/>
        <dbReference type="ChEBI" id="CHEBI:195194"/>
        <dbReference type="ChEBI" id="CHEBI:195195"/>
    </reaction>
</comment>
<dbReference type="EC" id="6.5.1.2" evidence="6"/>
<evidence type="ECO:0000256" key="15">
    <source>
        <dbReference type="ARBA" id="ARBA00022763"/>
    </source>
</evidence>
<feature type="domain" description="NAD-dependent DNA ligase N-terminal" evidence="31">
    <location>
        <begin position="496"/>
        <end position="881"/>
    </location>
</feature>
<evidence type="ECO:0000256" key="20">
    <source>
        <dbReference type="ARBA" id="ARBA00023204"/>
    </source>
</evidence>
<evidence type="ECO:0000256" key="16">
    <source>
        <dbReference type="ARBA" id="ARBA00022843"/>
    </source>
</evidence>
<dbReference type="Gene3D" id="2.40.50.140">
    <property type="entry name" value="Nucleic acid-binding proteins"/>
    <property type="match status" value="1"/>
</dbReference>
<dbReference type="GO" id="GO:0005737">
    <property type="term" value="C:cytoplasm"/>
    <property type="evidence" value="ECO:0007669"/>
    <property type="project" value="UniProtKB-SubCell"/>
</dbReference>
<dbReference type="EC" id="2.7.7.7" evidence="4"/>
<dbReference type="SMART" id="SM00483">
    <property type="entry name" value="POLXc"/>
    <property type="match status" value="1"/>
</dbReference>
<comment type="catalytic activity">
    <reaction evidence="22">
        <text>NAD(+) + (deoxyribonucleotide)n-3'-hydroxyl + 5'-phospho-(deoxyribonucleotide)m = (deoxyribonucleotide)n+m + AMP + beta-nicotinamide D-nucleotide.</text>
        <dbReference type="EC" id="6.5.1.2"/>
    </reaction>
</comment>
<dbReference type="InterPro" id="IPR002054">
    <property type="entry name" value="DNA-dir_DNA_pol_X"/>
</dbReference>
<dbReference type="InterPro" id="IPR010996">
    <property type="entry name" value="HHH_MUS81"/>
</dbReference>
<keyword evidence="16" id="KW-0832">Ubl conjugation</keyword>
<organism evidence="32">
    <name type="scientific">viral metagenome</name>
    <dbReference type="NCBI Taxonomy" id="1070528"/>
    <lineage>
        <taxon>unclassified sequences</taxon>
        <taxon>metagenomes</taxon>
        <taxon>organismal metagenomes</taxon>
    </lineage>
</organism>
<dbReference type="Gene3D" id="3.30.210.10">
    <property type="entry name" value="DNA polymerase, thumb domain"/>
    <property type="match status" value="1"/>
</dbReference>
<dbReference type="AlphaFoldDB" id="A0A6C0IH61"/>
<dbReference type="SUPFAM" id="SSF52113">
    <property type="entry name" value="BRCT domain"/>
    <property type="match status" value="1"/>
</dbReference>
<sequence length="1107" mass="124906">MDNLKKTKKKKLIIVSSESSSSGKNLTKKRKYIKSGKYSKKRKLNIESKSSSLLSSTKFSKKIDKNSLEKIDLKINPENINMNMNNKEKEKGTVFNGVFSDIMGQLYEIMMKQGEPFRAKAYQKAQETIMSYKDNIYSPDQLKGLPNIGPTIMEKLNEYVRTGTLQVLEREKNNPINILADVYGVGPKKAKELVEAGITSITQLRSKADMFLNETQKVGLKYYEDILQRIPRSEIDEYNTIFKKIFKSESKKNANDSKDEESVYEIVGSYRRGAQSSGDIDVIITSKNDAIFKDFIDNLIKKGIILEVLSRGVSKCLVIAKIPGSSFARRVDFLYTTPEEYPFSVLYFTGSKVFNTVMRHQALTMELTMNEHGMYSISGKKKGEKVAHSFKNEKDIFDYLNLVYKAPIDRVDGRDVLIKGPDNELKLEEVEKVFNKEKKEKKEKKVVLKSEKKKLIIEDEDDDEEIIVQIVDPFVKDLVNDFKKNGIRVLHNLNEQQLTHILSQVNILYRNMQPIMTDNEYDIIQDYIADKYPHNKTIWDIGAPVERGKATLPYQMWSMDKIKPDSNAVVNWSAKYSGPYVLSCKLDGVSGLYTSEGSVPKLYTRGDGKVGQDISHLIPYLKLPKTKGTVIRGEFIIPKAIFEAKYKGTFANPRNLVSGIINHKHIDEKIKDVDFVAYEVIKPVLKPSDQMAYLRVSNVKVVLNSSNTEISNEMLSSILVDWRTNYDYEIDGVIVCDDKIYDRKTGNPDHAFAFKMVLSEQIAEAKVVDVIWSPSKDGYLKPRVQIEPLILGGVRIEYATGFNGSFIMDNKVGVGAVIELIRSGDVIPHIRKVTMPAETAKMPDIAYKWNDTGVDILLEDIDNDETVKEKNITGFFRGIEVEGLSSGNVTRIISAGYDSVAKIINMYVDNFLEVEGFKMKMASKIYNGIREKLDSASIITLMSASNVFGRGFSGKKIELVFSLYPDVLTSKENREVKIAKIAAMKGMAQKTAEAFVDRIAAFVDFMKECGLEKKILISEDSVLVSKASMDTSNPLYEKTIVMTGFRDKDLEAGLKEVGAKMGSSVSKNTFCVVVKDLNLEESSKVLEAKRIGVPVLTLSQFNTQYGV</sequence>
<dbReference type="InterPro" id="IPR037160">
    <property type="entry name" value="DNA_Pol_thumb_sf"/>
</dbReference>